<dbReference type="CDD" id="cd20617">
    <property type="entry name" value="CYP1_2-like"/>
    <property type="match status" value="1"/>
</dbReference>
<evidence type="ECO:0000256" key="8">
    <source>
        <dbReference type="RuleBase" id="RU000461"/>
    </source>
</evidence>
<comment type="cofactor">
    <cofactor evidence="1 7">
        <name>heme</name>
        <dbReference type="ChEBI" id="CHEBI:30413"/>
    </cofactor>
</comment>
<reference evidence="10" key="1">
    <citation type="submission" date="2022-11" db="UniProtKB">
        <authorList>
            <consortium name="WormBaseParasite"/>
        </authorList>
    </citation>
    <scope>IDENTIFICATION</scope>
</reference>
<sequence length="499" mass="57975">MFALILAVFIFVYLFFHLYWKRKNLPPGPIPIPFFGNLHSFYFTDMDAQLQKWKKQYGDISTLWFGGQPIITLHDAPTIMETFLKDGETYAARPNNMKWDDIIRLGRNGIVGSDGPKWRENRRFALHVFRNFGLGKNLMQERVLEEVTHLITDITSDIKHGSKDISIQNGIDLAVGSIINGITFGYRYGKEKEEEFFKVKKFAQYLISEIANPLFNIMNPDPEYYKKFPVCSAYYKKYTGEIQKMKDHFFNLIDKHRKGINFDSNDEPTDFVEAYMRHQHKLKQDGITDNNYDDAQLYATVLDLWIAGQETTSNTLAWLCIYLIQTPHIQQKLHKELDDIIGSDRVITLDDKNNLNYLNAIVAETQRYCNLVPINVPHRTTKATEIRGYKIPANTIITHQISTVLMDERYFPEPEKFMPERFLDKNGKFFQPTELMPFGIGKRACLGEGLARLELYLFTANIFNHFKLDYPSNKTTFGNRLIGATITPVPFLCNVSKRF</sequence>
<keyword evidence="9" id="KW-1185">Reference proteome</keyword>
<dbReference type="InterPro" id="IPR036396">
    <property type="entry name" value="Cyt_P450_sf"/>
</dbReference>
<dbReference type="Proteomes" id="UP000887578">
    <property type="component" value="Unplaced"/>
</dbReference>
<keyword evidence="3 7" id="KW-0479">Metal-binding</keyword>
<feature type="binding site" description="axial binding residue" evidence="7">
    <location>
        <position position="445"/>
    </location>
    <ligand>
        <name>heme</name>
        <dbReference type="ChEBI" id="CHEBI:30413"/>
    </ligand>
    <ligandPart>
        <name>Fe</name>
        <dbReference type="ChEBI" id="CHEBI:18248"/>
    </ligandPart>
</feature>
<dbReference type="GO" id="GO:0006805">
    <property type="term" value="P:xenobiotic metabolic process"/>
    <property type="evidence" value="ECO:0007669"/>
    <property type="project" value="TreeGrafter"/>
</dbReference>
<accession>A0A914PAS7</accession>
<dbReference type="PROSITE" id="PS00086">
    <property type="entry name" value="CYTOCHROME_P450"/>
    <property type="match status" value="1"/>
</dbReference>
<dbReference type="GO" id="GO:0006082">
    <property type="term" value="P:organic acid metabolic process"/>
    <property type="evidence" value="ECO:0007669"/>
    <property type="project" value="TreeGrafter"/>
</dbReference>
<keyword evidence="6 8" id="KW-0503">Monooxygenase</keyword>
<dbReference type="FunFam" id="1.10.630.10:FF:000036">
    <property type="entry name" value="CYtochrome P450 family"/>
    <property type="match status" value="1"/>
</dbReference>
<evidence type="ECO:0000256" key="2">
    <source>
        <dbReference type="ARBA" id="ARBA00010617"/>
    </source>
</evidence>
<dbReference type="SUPFAM" id="SSF48264">
    <property type="entry name" value="Cytochrome P450"/>
    <property type="match status" value="1"/>
</dbReference>
<evidence type="ECO:0000256" key="4">
    <source>
        <dbReference type="ARBA" id="ARBA00023002"/>
    </source>
</evidence>
<name>A0A914PAS7_9BILA</name>
<evidence type="ECO:0000256" key="7">
    <source>
        <dbReference type="PIRSR" id="PIRSR602401-1"/>
    </source>
</evidence>
<dbReference type="GO" id="GO:0020037">
    <property type="term" value="F:heme binding"/>
    <property type="evidence" value="ECO:0007669"/>
    <property type="project" value="InterPro"/>
</dbReference>
<keyword evidence="7 8" id="KW-0349">Heme</keyword>
<keyword evidence="4 8" id="KW-0560">Oxidoreductase</keyword>
<proteinExistence type="inferred from homology"/>
<dbReference type="Pfam" id="PF00067">
    <property type="entry name" value="p450"/>
    <property type="match status" value="1"/>
</dbReference>
<dbReference type="InterPro" id="IPR017972">
    <property type="entry name" value="Cyt_P450_CS"/>
</dbReference>
<keyword evidence="5 7" id="KW-0408">Iron</keyword>
<dbReference type="PANTHER" id="PTHR24300">
    <property type="entry name" value="CYTOCHROME P450 508A4-RELATED"/>
    <property type="match status" value="1"/>
</dbReference>
<dbReference type="GO" id="GO:0005737">
    <property type="term" value="C:cytoplasm"/>
    <property type="evidence" value="ECO:0007669"/>
    <property type="project" value="TreeGrafter"/>
</dbReference>
<dbReference type="PRINTS" id="PR00385">
    <property type="entry name" value="P450"/>
</dbReference>
<dbReference type="GO" id="GO:0005506">
    <property type="term" value="F:iron ion binding"/>
    <property type="evidence" value="ECO:0007669"/>
    <property type="project" value="InterPro"/>
</dbReference>
<evidence type="ECO:0000256" key="6">
    <source>
        <dbReference type="ARBA" id="ARBA00023033"/>
    </source>
</evidence>
<dbReference type="PRINTS" id="PR00463">
    <property type="entry name" value="EP450I"/>
</dbReference>
<evidence type="ECO:0000313" key="10">
    <source>
        <dbReference type="WBParaSite" id="PDA_v2.g12405.t1"/>
    </source>
</evidence>
<evidence type="ECO:0000256" key="5">
    <source>
        <dbReference type="ARBA" id="ARBA00023004"/>
    </source>
</evidence>
<organism evidence="9 10">
    <name type="scientific">Panagrolaimus davidi</name>
    <dbReference type="NCBI Taxonomy" id="227884"/>
    <lineage>
        <taxon>Eukaryota</taxon>
        <taxon>Metazoa</taxon>
        <taxon>Ecdysozoa</taxon>
        <taxon>Nematoda</taxon>
        <taxon>Chromadorea</taxon>
        <taxon>Rhabditida</taxon>
        <taxon>Tylenchina</taxon>
        <taxon>Panagrolaimomorpha</taxon>
        <taxon>Panagrolaimoidea</taxon>
        <taxon>Panagrolaimidae</taxon>
        <taxon>Panagrolaimus</taxon>
    </lineage>
</organism>
<evidence type="ECO:0000256" key="1">
    <source>
        <dbReference type="ARBA" id="ARBA00001971"/>
    </source>
</evidence>
<dbReference type="Gene3D" id="1.10.630.10">
    <property type="entry name" value="Cytochrome P450"/>
    <property type="match status" value="1"/>
</dbReference>
<evidence type="ECO:0000256" key="3">
    <source>
        <dbReference type="ARBA" id="ARBA00022723"/>
    </source>
</evidence>
<comment type="similarity">
    <text evidence="2 8">Belongs to the cytochrome P450 family.</text>
</comment>
<evidence type="ECO:0000313" key="9">
    <source>
        <dbReference type="Proteomes" id="UP000887578"/>
    </source>
</evidence>
<dbReference type="InterPro" id="IPR050182">
    <property type="entry name" value="Cytochrome_P450_fam2"/>
</dbReference>
<protein>
    <submittedName>
        <fullName evidence="10">CYtochrome P450 family</fullName>
    </submittedName>
</protein>
<dbReference type="InterPro" id="IPR002401">
    <property type="entry name" value="Cyt_P450_E_grp-I"/>
</dbReference>
<dbReference type="AlphaFoldDB" id="A0A914PAS7"/>
<dbReference type="WBParaSite" id="PDA_v2.g12405.t1">
    <property type="protein sequence ID" value="PDA_v2.g12405.t1"/>
    <property type="gene ID" value="PDA_v2.g12405"/>
</dbReference>
<dbReference type="InterPro" id="IPR001128">
    <property type="entry name" value="Cyt_P450"/>
</dbReference>
<dbReference type="GO" id="GO:0016712">
    <property type="term" value="F:oxidoreductase activity, acting on paired donors, with incorporation or reduction of molecular oxygen, reduced flavin or flavoprotein as one donor, and incorporation of one atom of oxygen"/>
    <property type="evidence" value="ECO:0007669"/>
    <property type="project" value="TreeGrafter"/>
</dbReference>
<dbReference type="PANTHER" id="PTHR24300:SF375">
    <property type="entry name" value="CYTOCHROME P450 FAMILY"/>
    <property type="match status" value="1"/>
</dbReference>